<keyword evidence="2" id="KW-0813">Transport</keyword>
<evidence type="ECO:0000313" key="11">
    <source>
        <dbReference type="EMBL" id="KAK0145872.1"/>
    </source>
</evidence>
<keyword evidence="4 10" id="KW-1133">Transmembrane helix</keyword>
<feature type="compositionally biased region" description="Basic and acidic residues" evidence="9">
    <location>
        <begin position="468"/>
        <end position="483"/>
    </location>
</feature>
<evidence type="ECO:0000256" key="4">
    <source>
        <dbReference type="ARBA" id="ARBA00022989"/>
    </source>
</evidence>
<dbReference type="GO" id="GO:0015459">
    <property type="term" value="F:potassium channel regulator activity"/>
    <property type="evidence" value="ECO:0007669"/>
    <property type="project" value="TreeGrafter"/>
</dbReference>
<comment type="subcellular location">
    <subcellularLocation>
        <location evidence="1">Membrane</location>
        <topology evidence="1">Multi-pass membrane protein</topology>
    </subcellularLocation>
</comment>
<dbReference type="GO" id="GO:0005513">
    <property type="term" value="P:detection of calcium ion"/>
    <property type="evidence" value="ECO:0007669"/>
    <property type="project" value="TreeGrafter"/>
</dbReference>
<evidence type="ECO:0000256" key="6">
    <source>
        <dbReference type="ARBA" id="ARBA00023136"/>
    </source>
</evidence>
<evidence type="ECO:0000256" key="1">
    <source>
        <dbReference type="ARBA" id="ARBA00004141"/>
    </source>
</evidence>
<keyword evidence="5" id="KW-0406">Ion transport</keyword>
<dbReference type="Proteomes" id="UP001174136">
    <property type="component" value="Unassembled WGS sequence"/>
</dbReference>
<feature type="transmembrane region" description="Helical" evidence="10">
    <location>
        <begin position="67"/>
        <end position="90"/>
    </location>
</feature>
<dbReference type="EMBL" id="JAOPHQ010002707">
    <property type="protein sequence ID" value="KAK0145872.1"/>
    <property type="molecule type" value="Genomic_DNA"/>
</dbReference>
<dbReference type="Pfam" id="PF03185">
    <property type="entry name" value="CaKB"/>
    <property type="match status" value="1"/>
</dbReference>
<dbReference type="GO" id="GO:0008076">
    <property type="term" value="C:voltage-gated potassium channel complex"/>
    <property type="evidence" value="ECO:0007669"/>
    <property type="project" value="TreeGrafter"/>
</dbReference>
<dbReference type="AlphaFoldDB" id="A0AA47MSN4"/>
<evidence type="ECO:0000256" key="2">
    <source>
        <dbReference type="ARBA" id="ARBA00022448"/>
    </source>
</evidence>
<dbReference type="PANTHER" id="PTHR10258:SF4">
    <property type="entry name" value="CALCIUM-ACTIVATED POTASSIUM CHANNEL SUBUNIT BETA-3"/>
    <property type="match status" value="1"/>
</dbReference>
<keyword evidence="8 11" id="KW-0407">Ion channel</keyword>
<evidence type="ECO:0000256" key="10">
    <source>
        <dbReference type="SAM" id="Phobius"/>
    </source>
</evidence>
<evidence type="ECO:0000256" key="8">
    <source>
        <dbReference type="ARBA" id="ARBA00023303"/>
    </source>
</evidence>
<gene>
    <name evidence="11" type="primary">KCNMB3</name>
    <name evidence="11" type="ORF">N1851_015201</name>
</gene>
<protein>
    <submittedName>
        <fullName evidence="11">Calcium-activated potassium channel subunit beta-3</fullName>
    </submittedName>
</protein>
<keyword evidence="3 10" id="KW-0812">Transmembrane</keyword>
<dbReference type="InterPro" id="IPR003930">
    <property type="entry name" value="K_chnl_Ca-activ_BK_bsu"/>
</dbReference>
<keyword evidence="12" id="KW-1185">Reference proteome</keyword>
<proteinExistence type="predicted"/>
<organism evidence="11 12">
    <name type="scientific">Merluccius polli</name>
    <name type="common">Benguela hake</name>
    <name type="synonym">Merluccius cadenati</name>
    <dbReference type="NCBI Taxonomy" id="89951"/>
    <lineage>
        <taxon>Eukaryota</taxon>
        <taxon>Metazoa</taxon>
        <taxon>Chordata</taxon>
        <taxon>Craniata</taxon>
        <taxon>Vertebrata</taxon>
        <taxon>Euteleostomi</taxon>
        <taxon>Actinopterygii</taxon>
        <taxon>Neopterygii</taxon>
        <taxon>Teleostei</taxon>
        <taxon>Neoteleostei</taxon>
        <taxon>Acanthomorphata</taxon>
        <taxon>Zeiogadaria</taxon>
        <taxon>Gadariae</taxon>
        <taxon>Gadiformes</taxon>
        <taxon>Gadoidei</taxon>
        <taxon>Merlucciidae</taxon>
        <taxon>Merluccius</taxon>
    </lineage>
</organism>
<sequence length="501" mass="55257">MFMSTAAAAAPRGSYNVPINMNLQGARRRPTRGHLGSNPAQEQMWRVGEDGRLKARKAVSSAGEDRAILLGFAMMAFAVLMFFVVGITIVKPYGKSNWAENDSCVLVQVELQEEWVDCRGVSTMPCLQVTVNLTASSRTALLHHDEDLLRLAPQCFYIPKCTMDRAEHHDEALAVRDNLERRLGESLPCLADSDKHPDDAILQRRYTLRLALFALQWPSLMLGGGALLVALVRLSQWVELVRQDPQRRSFEEDRKSPLHIQMKLYDFRRPSMQDCEATTEGRRSEKICSFSRSAAQTATVQTQSLRGVTPASVHGVLADGVEDPVHLGGPAAVVGVVHLLHEVVHGLLLRLVQGQCLADVGDVVEGLQLGHAGAQHHGEQVDEEVGVLADGQGVPHSVPPSQLALRTKRATRPPLHWICMMVCEFLTTSIRPTQSPMDRQPYGSILWLHSTYGLATVNQHAGTAAQIKQKEKGKEKEEEEKGGRSSPVISQGCHTRDREPT</sequence>
<dbReference type="GO" id="GO:0015269">
    <property type="term" value="F:calcium-activated potassium channel activity"/>
    <property type="evidence" value="ECO:0007669"/>
    <property type="project" value="InterPro"/>
</dbReference>
<dbReference type="PANTHER" id="PTHR10258">
    <property type="entry name" value="CALCIUM-ACTIVATED POTASSIUM CHANNEL SUBUNIT BETA"/>
    <property type="match status" value="1"/>
</dbReference>
<feature type="region of interest" description="Disordered" evidence="9">
    <location>
        <begin position="463"/>
        <end position="501"/>
    </location>
</feature>
<evidence type="ECO:0000256" key="5">
    <source>
        <dbReference type="ARBA" id="ARBA00023065"/>
    </source>
</evidence>
<evidence type="ECO:0000256" key="3">
    <source>
        <dbReference type="ARBA" id="ARBA00022692"/>
    </source>
</evidence>
<keyword evidence="6 10" id="KW-0472">Membrane</keyword>
<keyword evidence="7" id="KW-0325">Glycoprotein</keyword>
<accession>A0AA47MSN4</accession>
<comment type="caution">
    <text evidence="11">The sequence shown here is derived from an EMBL/GenBank/DDBJ whole genome shotgun (WGS) entry which is preliminary data.</text>
</comment>
<reference evidence="11" key="1">
    <citation type="journal article" date="2023" name="Front. Mar. Sci.">
        <title>A new Merluccius polli reference genome to investigate the effects of global change in West African waters.</title>
        <authorList>
            <person name="Mateo J.L."/>
            <person name="Blanco-Fernandez C."/>
            <person name="Garcia-Vazquez E."/>
            <person name="Machado-Schiaffino G."/>
        </authorList>
    </citation>
    <scope>NUCLEOTIDE SEQUENCE</scope>
    <source>
        <strain evidence="11">C29</strain>
        <tissue evidence="11">Fin</tissue>
    </source>
</reference>
<evidence type="ECO:0000256" key="9">
    <source>
        <dbReference type="SAM" id="MobiDB-lite"/>
    </source>
</evidence>
<evidence type="ECO:0000313" key="12">
    <source>
        <dbReference type="Proteomes" id="UP001174136"/>
    </source>
</evidence>
<evidence type="ECO:0000256" key="7">
    <source>
        <dbReference type="ARBA" id="ARBA00023180"/>
    </source>
</evidence>
<feature type="transmembrane region" description="Helical" evidence="10">
    <location>
        <begin position="210"/>
        <end position="232"/>
    </location>
</feature>
<name>A0AA47MSN4_MERPO</name>